<comment type="caution">
    <text evidence="7">The sequence shown here is derived from an EMBL/GenBank/DDBJ whole genome shotgun (WGS) entry which is preliminary data.</text>
</comment>
<keyword evidence="5" id="KW-0812">Transmembrane</keyword>
<dbReference type="Pfam" id="PF03330">
    <property type="entry name" value="DPBB_1"/>
    <property type="match status" value="1"/>
</dbReference>
<dbReference type="RefSeq" id="WP_114580845.1">
    <property type="nucleotide sequence ID" value="NZ_QPMH01000002.1"/>
</dbReference>
<keyword evidence="5" id="KW-1133">Transmembrane helix</keyword>
<dbReference type="InterPro" id="IPR036908">
    <property type="entry name" value="RlpA-like_sf"/>
</dbReference>
<dbReference type="InterPro" id="IPR009009">
    <property type="entry name" value="RlpA-like_DPBB"/>
</dbReference>
<dbReference type="GO" id="GO:0000270">
    <property type="term" value="P:peptidoglycan metabolic process"/>
    <property type="evidence" value="ECO:0007669"/>
    <property type="project" value="UniProtKB-UniRule"/>
</dbReference>
<evidence type="ECO:0000256" key="2">
    <source>
        <dbReference type="ARBA" id="ARBA00023316"/>
    </source>
</evidence>
<feature type="transmembrane region" description="Helical" evidence="5">
    <location>
        <begin position="12"/>
        <end position="32"/>
    </location>
</feature>
<evidence type="ECO:0000313" key="8">
    <source>
        <dbReference type="Proteomes" id="UP000253941"/>
    </source>
</evidence>
<dbReference type="Gene3D" id="2.40.40.10">
    <property type="entry name" value="RlpA-like domain"/>
    <property type="match status" value="1"/>
</dbReference>
<dbReference type="PANTHER" id="PTHR34183:SF1">
    <property type="entry name" value="ENDOLYTIC PEPTIDOGLYCAN TRANSGLYCOSYLASE RLPA"/>
    <property type="match status" value="1"/>
</dbReference>
<sequence>MRRKPKVTRSRSAEWIALAGVAFLVLVAALVWNLGYEGPLGLHPYEIDGVSYAPHGATGYDEEGTASWYGAPFHGRPAANGTIYDQEAFTAAHKTLPLGTEVRVTNLENGRSALLRITDRGPFVDGRIIDVSRRAARRLGFLGDGLARVRVRALVSPLQSAARE</sequence>
<dbReference type="SUPFAM" id="SSF50685">
    <property type="entry name" value="Barwin-like endoglucanases"/>
    <property type="match status" value="1"/>
</dbReference>
<comment type="similarity">
    <text evidence="3 4">Belongs to the RlpA family.</text>
</comment>
<dbReference type="NCBIfam" id="TIGR00413">
    <property type="entry name" value="rlpA"/>
    <property type="match status" value="1"/>
</dbReference>
<accession>A0A369TE90</accession>
<name>A0A369TE90_9PROT</name>
<evidence type="ECO:0000256" key="1">
    <source>
        <dbReference type="ARBA" id="ARBA00023239"/>
    </source>
</evidence>
<keyword evidence="1 3" id="KW-0456">Lyase</keyword>
<dbReference type="PANTHER" id="PTHR34183">
    <property type="entry name" value="ENDOLYTIC PEPTIDOGLYCAN TRANSGLYCOSYLASE RLPA"/>
    <property type="match status" value="1"/>
</dbReference>
<evidence type="ECO:0000259" key="6">
    <source>
        <dbReference type="Pfam" id="PF03330"/>
    </source>
</evidence>
<comment type="function">
    <text evidence="3">Lytic transglycosylase with a strong preference for naked glycan strands that lack stem peptides.</text>
</comment>
<dbReference type="AlphaFoldDB" id="A0A369TE90"/>
<organism evidence="7 8">
    <name type="scientific">Ferruginivarius sediminum</name>
    <dbReference type="NCBI Taxonomy" id="2661937"/>
    <lineage>
        <taxon>Bacteria</taxon>
        <taxon>Pseudomonadati</taxon>
        <taxon>Pseudomonadota</taxon>
        <taxon>Alphaproteobacteria</taxon>
        <taxon>Rhodospirillales</taxon>
        <taxon>Rhodospirillaceae</taxon>
        <taxon>Ferruginivarius</taxon>
    </lineage>
</organism>
<dbReference type="InterPro" id="IPR034718">
    <property type="entry name" value="RlpA"/>
</dbReference>
<feature type="domain" description="RlpA-like protein double-psi beta-barrel" evidence="6">
    <location>
        <begin position="62"/>
        <end position="151"/>
    </location>
</feature>
<reference evidence="7 8" key="1">
    <citation type="submission" date="2018-07" db="EMBL/GenBank/DDBJ databases">
        <title>Venubactetium sediminum gen. nov., sp. nov., isolated from a marine solar saltern.</title>
        <authorList>
            <person name="Wang S."/>
        </authorList>
    </citation>
    <scope>NUCLEOTIDE SEQUENCE [LARGE SCALE GENOMIC DNA]</scope>
    <source>
        <strain evidence="7 8">WD2A32</strain>
    </source>
</reference>
<protein>
    <recommendedName>
        <fullName evidence="3">Endolytic peptidoglycan transglycosylase RlpA</fullName>
        <ecNumber evidence="3">4.2.2.-</ecNumber>
    </recommendedName>
</protein>
<dbReference type="CDD" id="cd22268">
    <property type="entry name" value="DPBB_RlpA-like"/>
    <property type="match status" value="1"/>
</dbReference>
<keyword evidence="8" id="KW-1185">Reference proteome</keyword>
<proteinExistence type="inferred from homology"/>
<keyword evidence="2 3" id="KW-0961">Cell wall biogenesis/degradation</keyword>
<dbReference type="Proteomes" id="UP000253941">
    <property type="component" value="Unassembled WGS sequence"/>
</dbReference>
<dbReference type="GO" id="GO:0071555">
    <property type="term" value="P:cell wall organization"/>
    <property type="evidence" value="ECO:0007669"/>
    <property type="project" value="UniProtKB-KW"/>
</dbReference>
<keyword evidence="5" id="KW-0472">Membrane</keyword>
<dbReference type="EMBL" id="QPMH01000002">
    <property type="protein sequence ID" value="RDD63588.1"/>
    <property type="molecule type" value="Genomic_DNA"/>
</dbReference>
<dbReference type="HAMAP" id="MF_02071">
    <property type="entry name" value="RlpA"/>
    <property type="match status" value="1"/>
</dbReference>
<dbReference type="GO" id="GO:0008932">
    <property type="term" value="F:lytic endotransglycosylase activity"/>
    <property type="evidence" value="ECO:0007669"/>
    <property type="project" value="UniProtKB-UniRule"/>
</dbReference>
<gene>
    <name evidence="3" type="primary">rlpA</name>
    <name evidence="7" type="ORF">DRB17_02765</name>
</gene>
<evidence type="ECO:0000256" key="4">
    <source>
        <dbReference type="RuleBase" id="RU003495"/>
    </source>
</evidence>
<dbReference type="InterPro" id="IPR012997">
    <property type="entry name" value="RplA"/>
</dbReference>
<evidence type="ECO:0000313" key="7">
    <source>
        <dbReference type="EMBL" id="RDD63588.1"/>
    </source>
</evidence>
<evidence type="ECO:0000256" key="5">
    <source>
        <dbReference type="SAM" id="Phobius"/>
    </source>
</evidence>
<evidence type="ECO:0000256" key="3">
    <source>
        <dbReference type="HAMAP-Rule" id="MF_02071"/>
    </source>
</evidence>
<dbReference type="EC" id="4.2.2.-" evidence="3"/>